<reference evidence="3 4" key="1">
    <citation type="submission" date="2024-06" db="EMBL/GenBank/DDBJ databases">
        <title>Lysinibacillus zambalefons sp. nov., a Novel Firmicute Isolated from the Poon Bato Zambales Hyperalkaline Spring.</title>
        <authorList>
            <person name="Aja J.A."/>
            <person name="Lazaro J.E.H."/>
            <person name="Llorin L.D."/>
            <person name="Lim K.R."/>
            <person name="Teodosio J."/>
            <person name="Dalisay D.S."/>
        </authorList>
    </citation>
    <scope>NUCLEOTIDE SEQUENCE [LARGE SCALE GENOMIC DNA]</scope>
    <source>
        <strain evidence="3 4">M3</strain>
    </source>
</reference>
<dbReference type="Gene3D" id="2.180.10.10">
    <property type="entry name" value="RHS repeat-associated core"/>
    <property type="match status" value="2"/>
</dbReference>
<dbReference type="Proteomes" id="UP001478862">
    <property type="component" value="Unassembled WGS sequence"/>
</dbReference>
<dbReference type="NCBIfam" id="TIGR01643">
    <property type="entry name" value="YD_repeat_2x"/>
    <property type="match status" value="1"/>
</dbReference>
<keyword evidence="4" id="KW-1185">Reference proteome</keyword>
<dbReference type="NCBIfam" id="TIGR03696">
    <property type="entry name" value="Rhs_assc_core"/>
    <property type="match status" value="1"/>
</dbReference>
<dbReference type="PANTHER" id="PTHR32305">
    <property type="match status" value="1"/>
</dbReference>
<gene>
    <name evidence="3" type="ORF">ABNX05_25840</name>
</gene>
<proteinExistence type="predicted"/>
<dbReference type="InterPro" id="IPR050708">
    <property type="entry name" value="T6SS_VgrG/RHS"/>
</dbReference>
<dbReference type="RefSeq" id="WP_349662303.1">
    <property type="nucleotide sequence ID" value="NZ_JBEGDG010000046.1"/>
</dbReference>
<evidence type="ECO:0000259" key="2">
    <source>
        <dbReference type="Pfam" id="PF25023"/>
    </source>
</evidence>
<evidence type="ECO:0000313" key="4">
    <source>
        <dbReference type="Proteomes" id="UP001478862"/>
    </source>
</evidence>
<dbReference type="Pfam" id="PF25023">
    <property type="entry name" value="TEN_YD-shell"/>
    <property type="match status" value="1"/>
</dbReference>
<protein>
    <submittedName>
        <fullName evidence="3">RHS repeat-associated core domain-containing protein</fullName>
    </submittedName>
</protein>
<comment type="caution">
    <text evidence="3">The sequence shown here is derived from an EMBL/GenBank/DDBJ whole genome shotgun (WGS) entry which is preliminary data.</text>
</comment>
<dbReference type="InterPro" id="IPR056823">
    <property type="entry name" value="TEN-like_YD-shell"/>
</dbReference>
<keyword evidence="1" id="KW-0677">Repeat</keyword>
<accession>A0ABV1MZX8</accession>
<dbReference type="PANTHER" id="PTHR32305:SF15">
    <property type="entry name" value="PROTEIN RHSA-RELATED"/>
    <property type="match status" value="1"/>
</dbReference>
<sequence>MKTRTISLWIGTGYEYSCQTLIRSFNIIKEIGFDELTRTYERSLAGLVQRIQRPGDRWTAYQHDGLGNIIRADYYDDTWETFGYDKNGSLIETENEHVTVKLELDPVGQVINEWQNDHWIASSYDDLGKRSQITSSLGAKIDVARNEMGNVSQITASRSEQEHWTASMQYNELGQEIERILPGDVISKWQYDTTGRPTHHRISSQNRDTRRRMYNWDVNHRLRSMVNELTGVKVTYGYDEFSNLVWSNQGGQFDFIHRSVDDVGNLYETKEKTDRVYGAGSRLLETRDTKFSYDEEGNLVQKVEKNGDTWKYEYNGNGMMSKVIKPDNTEVTFKYDSLGRRIEKSSDEKTTRIAWNGNVILHEYSDNYSAELENDSLVTWIFNEGNVPSAKITNEGNYSIISDYLGTPVEAYDEQGNRVWSAELDIYGRVNEFTGEKDFIPFRYQGQYEDIEIGLYYNRFRYYDPEQGNYTQVDPIGLAGGNPTLYGYVSNPNAELDLFGLAPWKNGGFIEWFNKATPEQVSQHIQSVKRALRNGGGFHEMFPVSIAVKARELGFSAEELLEMVVPLNGDKKVFFEGILDGDGNTISGKHHSSSASKRFHDMLIKELKSAKTKEEALGIINKNHDNHMKMRCK</sequence>
<name>A0ABV1MZX8_9BACI</name>
<dbReference type="InterPro" id="IPR006530">
    <property type="entry name" value="YD"/>
</dbReference>
<feature type="domain" description="Teneurin-like YD-shell" evidence="2">
    <location>
        <begin position="188"/>
        <end position="474"/>
    </location>
</feature>
<dbReference type="EMBL" id="JBEGDG010000046">
    <property type="protein sequence ID" value="MEQ6358021.1"/>
    <property type="molecule type" value="Genomic_DNA"/>
</dbReference>
<evidence type="ECO:0000256" key="1">
    <source>
        <dbReference type="ARBA" id="ARBA00022737"/>
    </source>
</evidence>
<dbReference type="InterPro" id="IPR022385">
    <property type="entry name" value="Rhs_assc_core"/>
</dbReference>
<organism evidence="3 4">
    <name type="scientific">Lysinibacillus zambalensis</name>
    <dbReference type="NCBI Taxonomy" id="3160866"/>
    <lineage>
        <taxon>Bacteria</taxon>
        <taxon>Bacillati</taxon>
        <taxon>Bacillota</taxon>
        <taxon>Bacilli</taxon>
        <taxon>Bacillales</taxon>
        <taxon>Bacillaceae</taxon>
        <taxon>Lysinibacillus</taxon>
    </lineage>
</organism>
<evidence type="ECO:0000313" key="3">
    <source>
        <dbReference type="EMBL" id="MEQ6358021.1"/>
    </source>
</evidence>